<reference evidence="5 6" key="1">
    <citation type="submission" date="2020-08" db="EMBL/GenBank/DDBJ databases">
        <title>Genomic Encyclopedia of Type Strains, Phase IV (KMG-IV): sequencing the most valuable type-strain genomes for metagenomic binning, comparative biology and taxonomic classification.</title>
        <authorList>
            <person name="Goeker M."/>
        </authorList>
    </citation>
    <scope>NUCLEOTIDE SEQUENCE [LARGE SCALE GENOMIC DNA]</scope>
    <source>
        <strain evidence="5 6">DSM 15867</strain>
    </source>
</reference>
<evidence type="ECO:0000313" key="6">
    <source>
        <dbReference type="Proteomes" id="UP000574769"/>
    </source>
</evidence>
<evidence type="ECO:0000256" key="2">
    <source>
        <dbReference type="RuleBase" id="RU363034"/>
    </source>
</evidence>
<dbReference type="PROSITE" id="PS00134">
    <property type="entry name" value="TRYPSIN_HIS"/>
    <property type="match status" value="1"/>
</dbReference>
<keyword evidence="3" id="KW-0732">Signal</keyword>
<keyword evidence="1" id="KW-1015">Disulfide bond</keyword>
<dbReference type="InterPro" id="IPR009003">
    <property type="entry name" value="Peptidase_S1_PA"/>
</dbReference>
<evidence type="ECO:0000259" key="4">
    <source>
        <dbReference type="PROSITE" id="PS50240"/>
    </source>
</evidence>
<dbReference type="NCBIfam" id="NF035944">
    <property type="entry name" value="PEPxxWA-CTERM"/>
    <property type="match status" value="1"/>
</dbReference>
<feature type="signal peptide" evidence="3">
    <location>
        <begin position="1"/>
        <end position="24"/>
    </location>
</feature>
<dbReference type="RefSeq" id="WP_184113318.1">
    <property type="nucleotide sequence ID" value="NZ_JACHNY010000003.1"/>
</dbReference>
<dbReference type="InterPro" id="IPR001314">
    <property type="entry name" value="Peptidase_S1A"/>
</dbReference>
<comment type="caution">
    <text evidence="5">The sequence shown here is derived from an EMBL/GenBank/DDBJ whole genome shotgun (WGS) entry which is preliminary data.</text>
</comment>
<dbReference type="PROSITE" id="PS00135">
    <property type="entry name" value="TRYPSIN_SER"/>
    <property type="match status" value="1"/>
</dbReference>
<dbReference type="GO" id="GO:0004252">
    <property type="term" value="F:serine-type endopeptidase activity"/>
    <property type="evidence" value="ECO:0007669"/>
    <property type="project" value="InterPro"/>
</dbReference>
<evidence type="ECO:0000256" key="3">
    <source>
        <dbReference type="SAM" id="SignalP"/>
    </source>
</evidence>
<dbReference type="PROSITE" id="PS50240">
    <property type="entry name" value="TRYPSIN_DOM"/>
    <property type="match status" value="1"/>
</dbReference>
<dbReference type="InterPro" id="IPR013424">
    <property type="entry name" value="Ice-binding_C"/>
</dbReference>
<feature type="chain" id="PRO_5030646571" evidence="3">
    <location>
        <begin position="25"/>
        <end position="360"/>
    </location>
</feature>
<dbReference type="EMBL" id="JACHNY010000003">
    <property type="protein sequence ID" value="MBB4617455.1"/>
    <property type="molecule type" value="Genomic_DNA"/>
</dbReference>
<name>A0A7W7AI50_9SPHN</name>
<dbReference type="SMART" id="SM00020">
    <property type="entry name" value="Tryp_SPc"/>
    <property type="match status" value="1"/>
</dbReference>
<dbReference type="SUPFAM" id="SSF50494">
    <property type="entry name" value="Trypsin-like serine proteases"/>
    <property type="match status" value="1"/>
</dbReference>
<sequence>MTKTWTMLAAATLALVAGAMPAQAAISLAGQAVPVMTYTTVDQVAKGLTGGSYTGVGSLFVSYESTATTGFGSLCTGALVSSGAVLTAGHCLADETVNGKLDKVTSVTFYLPSRGERTVDNTFTAVAGSWKVHEGYDSDNIGAGNDIAMFALSREATGHDVYGIYEGDPLQAYTRVGTGTVGGPAGTGTGGVANDYKQREGNNLYEYYGDDIFTDVSHNVLLSDFDDGTATHDVFGRGMGKRQTGVANESGSSPGDSGGPIFIDGKIVGITSFGATGAVFGGGCGGADSIDPYASAQGRCTNSSVGEIMGDTWVKPYTGFINSYLASVVPEPSSWVMMLSGFGLMGIGLRRRSRRATIAA</sequence>
<dbReference type="Pfam" id="PF00089">
    <property type="entry name" value="Trypsin"/>
    <property type="match status" value="1"/>
</dbReference>
<keyword evidence="2" id="KW-0720">Serine protease</keyword>
<dbReference type="PRINTS" id="PR00722">
    <property type="entry name" value="CHYMOTRYPSIN"/>
</dbReference>
<dbReference type="InterPro" id="IPR033116">
    <property type="entry name" value="TRYPSIN_SER"/>
</dbReference>
<accession>A0A7W7AI50</accession>
<evidence type="ECO:0000256" key="1">
    <source>
        <dbReference type="ARBA" id="ARBA00023157"/>
    </source>
</evidence>
<dbReference type="NCBIfam" id="TIGR02595">
    <property type="entry name" value="PEP_CTERM"/>
    <property type="match status" value="1"/>
</dbReference>
<evidence type="ECO:0000313" key="5">
    <source>
        <dbReference type="EMBL" id="MBB4617455.1"/>
    </source>
</evidence>
<dbReference type="InterPro" id="IPR043504">
    <property type="entry name" value="Peptidase_S1_PA_chymotrypsin"/>
</dbReference>
<keyword evidence="2" id="KW-0378">Hydrolase</keyword>
<dbReference type="AlphaFoldDB" id="A0A7W7AI50"/>
<dbReference type="PANTHER" id="PTHR24260">
    <property type="match status" value="1"/>
</dbReference>
<keyword evidence="6" id="KW-1185">Reference proteome</keyword>
<keyword evidence="2 5" id="KW-0645">Protease</keyword>
<dbReference type="PANTHER" id="PTHR24260:SF136">
    <property type="entry name" value="GH08193P-RELATED"/>
    <property type="match status" value="1"/>
</dbReference>
<dbReference type="Gene3D" id="2.40.10.10">
    <property type="entry name" value="Trypsin-like serine proteases"/>
    <property type="match status" value="2"/>
</dbReference>
<dbReference type="InterPro" id="IPR001254">
    <property type="entry name" value="Trypsin_dom"/>
</dbReference>
<organism evidence="5 6">
    <name type="scientific">Sphingomonas abaci</name>
    <dbReference type="NCBI Taxonomy" id="237611"/>
    <lineage>
        <taxon>Bacteria</taxon>
        <taxon>Pseudomonadati</taxon>
        <taxon>Pseudomonadota</taxon>
        <taxon>Alphaproteobacteria</taxon>
        <taxon>Sphingomonadales</taxon>
        <taxon>Sphingomonadaceae</taxon>
        <taxon>Sphingomonas</taxon>
    </lineage>
</organism>
<gene>
    <name evidence="5" type="ORF">GGQ96_001583</name>
</gene>
<proteinExistence type="predicted"/>
<dbReference type="InterPro" id="IPR051333">
    <property type="entry name" value="CLIP_Serine_Protease"/>
</dbReference>
<dbReference type="Pfam" id="PF07589">
    <property type="entry name" value="PEP-CTERM"/>
    <property type="match status" value="1"/>
</dbReference>
<protein>
    <submittedName>
        <fullName evidence="5">Secreted trypsin-like serine protease</fullName>
    </submittedName>
</protein>
<dbReference type="InterPro" id="IPR018114">
    <property type="entry name" value="TRYPSIN_HIS"/>
</dbReference>
<dbReference type="Proteomes" id="UP000574769">
    <property type="component" value="Unassembled WGS sequence"/>
</dbReference>
<dbReference type="GO" id="GO:0006508">
    <property type="term" value="P:proteolysis"/>
    <property type="evidence" value="ECO:0007669"/>
    <property type="project" value="UniProtKB-KW"/>
</dbReference>
<feature type="domain" description="Peptidase S1" evidence="4">
    <location>
        <begin position="48"/>
        <end position="319"/>
    </location>
</feature>